<dbReference type="PANTHER" id="PTHR19854">
    <property type="entry name" value="TRANSDUCIN BETA-LIKE 3"/>
    <property type="match status" value="1"/>
</dbReference>
<dbReference type="InterPro" id="IPR036322">
    <property type="entry name" value="WD40_repeat_dom_sf"/>
</dbReference>
<name>A0A5P1FJ52_ASPOF</name>
<evidence type="ECO:0000256" key="3">
    <source>
        <dbReference type="PROSITE-ProRule" id="PRU00221"/>
    </source>
</evidence>
<keyword evidence="5" id="KW-1185">Reference proteome</keyword>
<dbReference type="InterPro" id="IPR015943">
    <property type="entry name" value="WD40/YVTN_repeat-like_dom_sf"/>
</dbReference>
<evidence type="ECO:0000313" key="5">
    <source>
        <dbReference type="Proteomes" id="UP000243459"/>
    </source>
</evidence>
<reference evidence="5" key="1">
    <citation type="journal article" date="2017" name="Nat. Commun.">
        <title>The asparagus genome sheds light on the origin and evolution of a young Y chromosome.</title>
        <authorList>
            <person name="Harkess A."/>
            <person name="Zhou J."/>
            <person name="Xu C."/>
            <person name="Bowers J.E."/>
            <person name="Van der Hulst R."/>
            <person name="Ayyampalayam S."/>
            <person name="Mercati F."/>
            <person name="Riccardi P."/>
            <person name="McKain M.R."/>
            <person name="Kakrana A."/>
            <person name="Tang H."/>
            <person name="Ray J."/>
            <person name="Groenendijk J."/>
            <person name="Arikit S."/>
            <person name="Mathioni S.M."/>
            <person name="Nakano M."/>
            <person name="Shan H."/>
            <person name="Telgmann-Rauber A."/>
            <person name="Kanno A."/>
            <person name="Yue Z."/>
            <person name="Chen H."/>
            <person name="Li W."/>
            <person name="Chen Y."/>
            <person name="Xu X."/>
            <person name="Zhang Y."/>
            <person name="Luo S."/>
            <person name="Chen H."/>
            <person name="Gao J."/>
            <person name="Mao Z."/>
            <person name="Pires J.C."/>
            <person name="Luo M."/>
            <person name="Kudrna D."/>
            <person name="Wing R.A."/>
            <person name="Meyers B.C."/>
            <person name="Yi K."/>
            <person name="Kong H."/>
            <person name="Lavrijsen P."/>
            <person name="Sunseri F."/>
            <person name="Falavigna A."/>
            <person name="Ye Y."/>
            <person name="Leebens-Mack J.H."/>
            <person name="Chen G."/>
        </authorList>
    </citation>
    <scope>NUCLEOTIDE SEQUENCE [LARGE SCALE GENOMIC DNA]</scope>
    <source>
        <strain evidence="5">cv. DH0086</strain>
    </source>
</reference>
<dbReference type="PANTHER" id="PTHR19854:SF1">
    <property type="entry name" value="GUANINE NUCLEOTIDE-BINDING PROTEIN SUBUNIT BETA-LIKE PROTEIN 1"/>
    <property type="match status" value="1"/>
</dbReference>
<dbReference type="PROSITE" id="PS50294">
    <property type="entry name" value="WD_REPEATS_REGION"/>
    <property type="match status" value="1"/>
</dbReference>
<keyword evidence="2" id="KW-0677">Repeat</keyword>
<accession>A0A5P1FJ52</accession>
<proteinExistence type="predicted"/>
<dbReference type="SUPFAM" id="SSF50978">
    <property type="entry name" value="WD40 repeat-like"/>
    <property type="match status" value="1"/>
</dbReference>
<dbReference type="Gramene" id="ONK76610">
    <property type="protein sequence ID" value="ONK76610"/>
    <property type="gene ID" value="A4U43_C03F30110"/>
</dbReference>
<dbReference type="InterPro" id="IPR001680">
    <property type="entry name" value="WD40_rpt"/>
</dbReference>
<dbReference type="Pfam" id="PF00400">
    <property type="entry name" value="WD40"/>
    <property type="match status" value="1"/>
</dbReference>
<sequence length="135" mass="15321">MRGLERNFSQMKAEDLEESQIPLPTIGIERRRVMMLRVAIKPLLMRTIVRERVSVIKKKSAKRPPPDPIAVLRGHRASFMDACFHSSRPLLFTGAADGELRVWDTVQHRTLSSTWNIHSYLAHGTCYIPAELASG</sequence>
<keyword evidence="1 3" id="KW-0853">WD repeat</keyword>
<dbReference type="Proteomes" id="UP000243459">
    <property type="component" value="Chromosome 3"/>
</dbReference>
<gene>
    <name evidence="4" type="ORF">A4U43_C03F30110</name>
</gene>
<dbReference type="PROSITE" id="PS50082">
    <property type="entry name" value="WD_REPEATS_2"/>
    <property type="match status" value="1"/>
</dbReference>
<evidence type="ECO:0000256" key="1">
    <source>
        <dbReference type="ARBA" id="ARBA00022574"/>
    </source>
</evidence>
<dbReference type="Gene3D" id="2.130.10.10">
    <property type="entry name" value="YVTN repeat-like/Quinoprotein amine dehydrogenase"/>
    <property type="match status" value="1"/>
</dbReference>
<dbReference type="EMBL" id="CM007383">
    <property type="protein sequence ID" value="ONK76610.1"/>
    <property type="molecule type" value="Genomic_DNA"/>
</dbReference>
<evidence type="ECO:0000313" key="4">
    <source>
        <dbReference type="EMBL" id="ONK76610.1"/>
    </source>
</evidence>
<evidence type="ECO:0000256" key="2">
    <source>
        <dbReference type="ARBA" id="ARBA00022737"/>
    </source>
</evidence>
<organism evidence="4 5">
    <name type="scientific">Asparagus officinalis</name>
    <name type="common">Garden asparagus</name>
    <dbReference type="NCBI Taxonomy" id="4686"/>
    <lineage>
        <taxon>Eukaryota</taxon>
        <taxon>Viridiplantae</taxon>
        <taxon>Streptophyta</taxon>
        <taxon>Embryophyta</taxon>
        <taxon>Tracheophyta</taxon>
        <taxon>Spermatophyta</taxon>
        <taxon>Magnoliopsida</taxon>
        <taxon>Liliopsida</taxon>
        <taxon>Asparagales</taxon>
        <taxon>Asparagaceae</taxon>
        <taxon>Asparagoideae</taxon>
        <taxon>Asparagus</taxon>
    </lineage>
</organism>
<protein>
    <submittedName>
        <fullName evidence="4">Uncharacterized protein</fullName>
    </submittedName>
</protein>
<dbReference type="AlphaFoldDB" id="A0A5P1FJ52"/>
<feature type="repeat" description="WD" evidence="3">
    <location>
        <begin position="72"/>
        <end position="113"/>
    </location>
</feature>
<dbReference type="SMART" id="SM00320">
    <property type="entry name" value="WD40"/>
    <property type="match status" value="1"/>
</dbReference>